<dbReference type="AlphaFoldDB" id="A0A8T0Z696"/>
<organism evidence="1 2">
    <name type="scientific">Phytophthora cactorum</name>
    <dbReference type="NCBI Taxonomy" id="29920"/>
    <lineage>
        <taxon>Eukaryota</taxon>
        <taxon>Sar</taxon>
        <taxon>Stramenopiles</taxon>
        <taxon>Oomycota</taxon>
        <taxon>Peronosporomycetes</taxon>
        <taxon>Peronosporales</taxon>
        <taxon>Peronosporaceae</taxon>
        <taxon>Phytophthora</taxon>
    </lineage>
</organism>
<gene>
    <name evidence="1" type="ORF">PC113_g10494</name>
</gene>
<evidence type="ECO:0000313" key="2">
    <source>
        <dbReference type="Proteomes" id="UP000735874"/>
    </source>
</evidence>
<dbReference type="Proteomes" id="UP000735874">
    <property type="component" value="Unassembled WGS sequence"/>
</dbReference>
<name>A0A8T0Z696_9STRA</name>
<dbReference type="EMBL" id="RCMG01000281">
    <property type="protein sequence ID" value="KAG2857647.1"/>
    <property type="molecule type" value="Genomic_DNA"/>
</dbReference>
<comment type="caution">
    <text evidence="1">The sequence shown here is derived from an EMBL/GenBank/DDBJ whole genome shotgun (WGS) entry which is preliminary data.</text>
</comment>
<evidence type="ECO:0000313" key="1">
    <source>
        <dbReference type="EMBL" id="KAG2857647.1"/>
    </source>
</evidence>
<protein>
    <submittedName>
        <fullName evidence="1">Uncharacterized protein</fullName>
    </submittedName>
</protein>
<proteinExistence type="predicted"/>
<accession>A0A8T0Z696</accession>
<sequence length="80" mass="8444">MSNLIVGKGVAAGNITKDMLESTIEILLKRVVEVAEKKMHHAGVVFAFAQGTATPAFSADRMVATFCFEGCCLVAAQRAA</sequence>
<reference evidence="1" key="1">
    <citation type="submission" date="2018-10" db="EMBL/GenBank/DDBJ databases">
        <title>Effector identification in a new, highly contiguous assembly of the strawberry crown rot pathogen Phytophthora cactorum.</title>
        <authorList>
            <person name="Armitage A.D."/>
            <person name="Nellist C.F."/>
            <person name="Bates H."/>
            <person name="Vickerstaff R.J."/>
            <person name="Harrison R.J."/>
        </authorList>
    </citation>
    <scope>NUCLEOTIDE SEQUENCE</scope>
    <source>
        <strain evidence="1">15-7</strain>
    </source>
</reference>